<evidence type="ECO:0000256" key="1">
    <source>
        <dbReference type="ARBA" id="ARBA00022450"/>
    </source>
</evidence>
<dbReference type="Pfam" id="PF00501">
    <property type="entry name" value="AMP-binding"/>
    <property type="match status" value="1"/>
</dbReference>
<dbReference type="InterPro" id="IPR014031">
    <property type="entry name" value="Ketoacyl_synth_C"/>
</dbReference>
<dbReference type="PROSITE" id="PS50075">
    <property type="entry name" value="CARRIER"/>
    <property type="match status" value="2"/>
</dbReference>
<dbReference type="GO" id="GO:0004315">
    <property type="term" value="F:3-oxoacyl-[acyl-carrier-protein] synthase activity"/>
    <property type="evidence" value="ECO:0007669"/>
    <property type="project" value="InterPro"/>
</dbReference>
<dbReference type="InterPro" id="IPR050091">
    <property type="entry name" value="PKS_NRPS_Biosynth_Enz"/>
</dbReference>
<evidence type="ECO:0000259" key="6">
    <source>
        <dbReference type="PROSITE" id="PS52004"/>
    </source>
</evidence>
<evidence type="ECO:0000313" key="7">
    <source>
        <dbReference type="EMBL" id="KAJ5727426.1"/>
    </source>
</evidence>
<dbReference type="SMART" id="SM00823">
    <property type="entry name" value="PKS_PP"/>
    <property type="match status" value="2"/>
</dbReference>
<feature type="domain" description="Carrier" evidence="5">
    <location>
        <begin position="551"/>
        <end position="630"/>
    </location>
</feature>
<dbReference type="Gene3D" id="1.10.1200.10">
    <property type="entry name" value="ACP-like"/>
    <property type="match status" value="2"/>
</dbReference>
<feature type="domain" description="Carrier" evidence="5">
    <location>
        <begin position="1554"/>
        <end position="1637"/>
    </location>
</feature>
<dbReference type="GO" id="GO:0004312">
    <property type="term" value="F:fatty acid synthase activity"/>
    <property type="evidence" value="ECO:0007669"/>
    <property type="project" value="TreeGrafter"/>
</dbReference>
<dbReference type="Pfam" id="PF00698">
    <property type="entry name" value="Acyl_transf_1"/>
    <property type="match status" value="1"/>
</dbReference>
<dbReference type="SUPFAM" id="SSF56801">
    <property type="entry name" value="Acetyl-CoA synthetase-like"/>
    <property type="match status" value="1"/>
</dbReference>
<comment type="caution">
    <text evidence="7">The sequence shown here is derived from an EMBL/GenBank/DDBJ whole genome shotgun (WGS) entry which is preliminary data.</text>
</comment>
<evidence type="ECO:0000256" key="3">
    <source>
        <dbReference type="ARBA" id="ARBA00022679"/>
    </source>
</evidence>
<dbReference type="Gene3D" id="3.40.366.10">
    <property type="entry name" value="Malonyl-Coenzyme A Acyl Carrier Protein, domain 2"/>
    <property type="match status" value="1"/>
</dbReference>
<dbReference type="InterPro" id="IPR014043">
    <property type="entry name" value="Acyl_transferase_dom"/>
</dbReference>
<reference evidence="7" key="2">
    <citation type="submission" date="2023-01" db="EMBL/GenBank/DDBJ databases">
        <authorList>
            <person name="Petersen C."/>
        </authorList>
    </citation>
    <scope>NUCLEOTIDE SEQUENCE</scope>
    <source>
        <strain evidence="7">IBT 17514</strain>
    </source>
</reference>
<gene>
    <name evidence="7" type="ORF">N7493_005246</name>
</gene>
<dbReference type="SUPFAM" id="SSF53901">
    <property type="entry name" value="Thiolase-like"/>
    <property type="match status" value="1"/>
</dbReference>
<dbReference type="EMBL" id="JAQJAN010000006">
    <property type="protein sequence ID" value="KAJ5727426.1"/>
    <property type="molecule type" value="Genomic_DNA"/>
</dbReference>
<dbReference type="InterPro" id="IPR045851">
    <property type="entry name" value="AMP-bd_C_sf"/>
</dbReference>
<keyword evidence="8" id="KW-1185">Reference proteome</keyword>
<dbReference type="PANTHER" id="PTHR43775">
    <property type="entry name" value="FATTY ACID SYNTHASE"/>
    <property type="match status" value="1"/>
</dbReference>
<dbReference type="InterPro" id="IPR009081">
    <property type="entry name" value="PP-bd_ACP"/>
</dbReference>
<dbReference type="InterPro" id="IPR042099">
    <property type="entry name" value="ANL_N_sf"/>
</dbReference>
<dbReference type="InterPro" id="IPR016036">
    <property type="entry name" value="Malonyl_transacylase_ACP-bd"/>
</dbReference>
<dbReference type="SMART" id="SM00825">
    <property type="entry name" value="PKS_KS"/>
    <property type="match status" value="1"/>
</dbReference>
<dbReference type="PROSITE" id="PS52004">
    <property type="entry name" value="KS3_2"/>
    <property type="match status" value="1"/>
</dbReference>
<dbReference type="GO" id="GO:0030639">
    <property type="term" value="P:polyketide biosynthetic process"/>
    <property type="evidence" value="ECO:0007669"/>
    <property type="project" value="UniProtKB-ARBA"/>
</dbReference>
<evidence type="ECO:0000259" key="5">
    <source>
        <dbReference type="PROSITE" id="PS50075"/>
    </source>
</evidence>
<dbReference type="Pfam" id="PF02801">
    <property type="entry name" value="Ketoacyl-synt_C"/>
    <property type="match status" value="1"/>
</dbReference>
<dbReference type="Proteomes" id="UP001215712">
    <property type="component" value="Unassembled WGS sequence"/>
</dbReference>
<keyword evidence="2" id="KW-0597">Phosphoprotein</keyword>
<dbReference type="Pfam" id="PF00550">
    <property type="entry name" value="PP-binding"/>
    <property type="match status" value="1"/>
</dbReference>
<evidence type="ECO:0000256" key="4">
    <source>
        <dbReference type="SAM" id="MobiDB-lite"/>
    </source>
</evidence>
<sequence>MAQIESVAHLLKKHAETRGHQIAFSTATGGSVTYYDLEVRTRQIARNLLNAGISRGCRVAIVLASSIEAIESNFAITRAAAVGVSLDARSSQAELTRAFENSYAKLIITDHKRLSRVCAAISEKVKIDKVIVLVVNKEGTTIDFAEVEGITVEQYEDWSRHDLTTSNLNHHHALQLDNLGLNEPAWLFHTTGTTGHAKGVFISQYAFMWTAVNSLQVASSLNLTAADKIFWPLPLFHAFGHSLCVIGTLSVGASAHLVGDQPLLDSLLQSKESTIIGGAPAIFQELTKSTARQALAQIQPRICIASGAAAPKRLSAEVESLFGVPLSCQYGSTECGLIATNSGIPGGIYSEASCRSPPQGVGVQIRTLDPGGQLLAEAADEDEGEICVRTPSFMLGYNDGSLSSSTLQDGWYRTGDLGRQEDIPGTGQRILTVTGRIKEVMIRGRENIHPLEVEDALCGSPGVADVVVAGIPHEMLGEVPVAFIEGESDTTLEITKLLKQCRTILPDYKVPVKFYNIDAIPRTASGKPKRLAAVDLLRNGTACRLIAPPILKRDNIQCLVLTECTAVCGSGIGLEQLDPDESFLRIGLNSMKSMVLRDRLAYLTSLELPITFVFDHPTPVAVTQYLQKQLFKTGEQDETPILTEEAPGFEGQEQIAIVSMGCRYPGGISSPDDLWKVVSEGLDVTSDFPPNRDWNIDALYHPESHRAGTSTVCRGGFIYDMADFDAEFFGMSPREALATDPQQRLLLETTHSLIERAGIAPASLRGTSTDVFVGVIVAAGRISYSFDFKGPFLAIDSACSSSISAIHMAAASLLTRESDLAIAGGVAIMSTPRTFISFSRQKALSKDGYCRPYSADATGTSFSEGVGLLLLERLSDARRNGHNILSIIRGSAINSDGASFGLTAPNGKTQKDVLSQTLRRAGLSPADVDVLDGHGTATVLGDPIELGAVLRVYGNRPLSNPLLIGSVKSNLGHTQAAAGIASVIKMVKSMQYGIAPASLHIWKPTPHVDWTSGAVELLSEVKNPEQSPENLSAKSMSAHPWILSGASDAALKVQARNMIPLCNIEDSLDVAFFLATTRSHLPHRAAVIASTADGIQDALVALAEGRTHPDVFTGKAKAGRSGLSQSQSSLAFIFSGQGSQRVGMGQKLCIRFPCFKAAFQEACEIFDTQLEPPLSGVINNSGINCKLSLLDRTDYAQAAVFVFEVAMFRLLESLGIRPDYVAGHSLGEISAAHVAGYLSLTDAATLVTARGTLMAALPEGGSMLSISATEDEINKVIQNMDLVATAAVAAINAQDSAVVSGPSDVILAVNDIFIARGRSTTQLRVSHAFYSPMMGPVLAPLHEQIAQIFPFKSTATPSVRLLSTVTGKLVNENDLTSDHWLRHVLSPVHLADAIVTLSDNYHVTTFVEIGHSAPLCRHITDGIPISSGKRHEVDALLMALGQLWARGIQTHAGTLGQEWEFIFKGSGARKVDLPVYPFQRQTYWLKAPSVRSVRSVSSSGQESAVLLSPASSPSSPTSVATPKTNETHLKAPESQSSAESCAWEDELSKIPSSQPRPQLLKLVLSQVSAVLGYQDHQSIPSSAWDTTLTDLGCDSFLGTLLRGKLGHLVSVLLPIDLISNEATSTIQALVDYLLAHMVLVDDLI</sequence>
<dbReference type="Gene3D" id="3.40.47.10">
    <property type="match status" value="1"/>
</dbReference>
<dbReference type="Pfam" id="PF13193">
    <property type="entry name" value="AMP-binding_C"/>
    <property type="match status" value="1"/>
</dbReference>
<feature type="compositionally biased region" description="Low complexity" evidence="4">
    <location>
        <begin position="1504"/>
        <end position="1522"/>
    </location>
</feature>
<name>A0AAD6HN46_9EURO</name>
<dbReference type="Pfam" id="PF00109">
    <property type="entry name" value="ketoacyl-synt"/>
    <property type="match status" value="2"/>
</dbReference>
<keyword evidence="1" id="KW-0596">Phosphopantetheine</keyword>
<dbReference type="InterPro" id="IPR020806">
    <property type="entry name" value="PKS_PP-bd"/>
</dbReference>
<dbReference type="InterPro" id="IPR001227">
    <property type="entry name" value="Ac_transferase_dom_sf"/>
</dbReference>
<dbReference type="InterPro" id="IPR036736">
    <property type="entry name" value="ACP-like_sf"/>
</dbReference>
<dbReference type="GO" id="GO:0006633">
    <property type="term" value="P:fatty acid biosynthetic process"/>
    <property type="evidence" value="ECO:0007669"/>
    <property type="project" value="InterPro"/>
</dbReference>
<dbReference type="CDD" id="cd04433">
    <property type="entry name" value="AFD_class_I"/>
    <property type="match status" value="1"/>
</dbReference>
<dbReference type="InterPro" id="IPR018201">
    <property type="entry name" value="Ketoacyl_synth_AS"/>
</dbReference>
<dbReference type="Gene3D" id="3.40.50.12780">
    <property type="entry name" value="N-terminal domain of ligase-like"/>
    <property type="match status" value="1"/>
</dbReference>
<dbReference type="InterPro" id="IPR016035">
    <property type="entry name" value="Acyl_Trfase/lysoPLipase"/>
</dbReference>
<evidence type="ECO:0000256" key="2">
    <source>
        <dbReference type="ARBA" id="ARBA00022553"/>
    </source>
</evidence>
<dbReference type="Gene3D" id="3.30.300.30">
    <property type="match status" value="1"/>
</dbReference>
<feature type="domain" description="Ketosynthase family 3 (KS3)" evidence="6">
    <location>
        <begin position="652"/>
        <end position="1054"/>
    </location>
</feature>
<keyword evidence="3" id="KW-0808">Transferase</keyword>
<dbReference type="InterPro" id="IPR020845">
    <property type="entry name" value="AMP-binding_CS"/>
</dbReference>
<dbReference type="SUPFAM" id="SSF47336">
    <property type="entry name" value="ACP-like"/>
    <property type="match status" value="2"/>
</dbReference>
<dbReference type="InterPro" id="IPR000873">
    <property type="entry name" value="AMP-dep_synth/lig_dom"/>
</dbReference>
<dbReference type="Gene3D" id="3.30.70.3290">
    <property type="match status" value="1"/>
</dbReference>
<dbReference type="InterPro" id="IPR020841">
    <property type="entry name" value="PKS_Beta-ketoAc_synthase_dom"/>
</dbReference>
<dbReference type="CDD" id="cd00833">
    <property type="entry name" value="PKS"/>
    <property type="match status" value="1"/>
</dbReference>
<evidence type="ECO:0000313" key="8">
    <source>
        <dbReference type="Proteomes" id="UP001215712"/>
    </source>
</evidence>
<proteinExistence type="predicted"/>
<dbReference type="PROSITE" id="PS00455">
    <property type="entry name" value="AMP_BINDING"/>
    <property type="match status" value="1"/>
</dbReference>
<accession>A0AAD6HN46</accession>
<dbReference type="PANTHER" id="PTHR43775:SF51">
    <property type="entry name" value="INACTIVE PHENOLPHTHIOCEROL SYNTHESIS POLYKETIDE SYNTHASE TYPE I PKS1-RELATED"/>
    <property type="match status" value="1"/>
</dbReference>
<dbReference type="PROSITE" id="PS00606">
    <property type="entry name" value="KS3_1"/>
    <property type="match status" value="1"/>
</dbReference>
<feature type="region of interest" description="Disordered" evidence="4">
    <location>
        <begin position="1504"/>
        <end position="1537"/>
    </location>
</feature>
<dbReference type="InterPro" id="IPR014030">
    <property type="entry name" value="Ketoacyl_synth_N"/>
</dbReference>
<dbReference type="SUPFAM" id="SSF52151">
    <property type="entry name" value="FabD/lysophospholipase-like"/>
    <property type="match status" value="1"/>
</dbReference>
<protein>
    <submittedName>
        <fullName evidence="7">Polyketide synthase type 1</fullName>
    </submittedName>
</protein>
<dbReference type="SUPFAM" id="SSF55048">
    <property type="entry name" value="Probable ACP-binding domain of malonyl-CoA ACP transacylase"/>
    <property type="match status" value="1"/>
</dbReference>
<dbReference type="GO" id="GO:0031177">
    <property type="term" value="F:phosphopantetheine binding"/>
    <property type="evidence" value="ECO:0007669"/>
    <property type="project" value="InterPro"/>
</dbReference>
<dbReference type="InterPro" id="IPR025110">
    <property type="entry name" value="AMP-bd_C"/>
</dbReference>
<organism evidence="7 8">
    <name type="scientific">Penicillium malachiteum</name>
    <dbReference type="NCBI Taxonomy" id="1324776"/>
    <lineage>
        <taxon>Eukaryota</taxon>
        <taxon>Fungi</taxon>
        <taxon>Dikarya</taxon>
        <taxon>Ascomycota</taxon>
        <taxon>Pezizomycotina</taxon>
        <taxon>Eurotiomycetes</taxon>
        <taxon>Eurotiomycetidae</taxon>
        <taxon>Eurotiales</taxon>
        <taxon>Aspergillaceae</taxon>
        <taxon>Penicillium</taxon>
    </lineage>
</organism>
<dbReference type="InterPro" id="IPR016039">
    <property type="entry name" value="Thiolase-like"/>
</dbReference>
<dbReference type="SMART" id="SM00827">
    <property type="entry name" value="PKS_AT"/>
    <property type="match status" value="1"/>
</dbReference>
<reference evidence="7" key="1">
    <citation type="journal article" date="2023" name="IMA Fungus">
        <title>Comparative genomic study of the Penicillium genus elucidates a diverse pangenome and 15 lateral gene transfer events.</title>
        <authorList>
            <person name="Petersen C."/>
            <person name="Sorensen T."/>
            <person name="Nielsen M.R."/>
            <person name="Sondergaard T.E."/>
            <person name="Sorensen J.L."/>
            <person name="Fitzpatrick D.A."/>
            <person name="Frisvad J.C."/>
            <person name="Nielsen K.L."/>
        </authorList>
    </citation>
    <scope>NUCLEOTIDE SEQUENCE</scope>
    <source>
        <strain evidence="7">IBT 17514</strain>
    </source>
</reference>